<reference evidence="2 3" key="1">
    <citation type="journal article" date="2014" name="BMC Genomics">
        <title>Genome sequencing of four Aureobasidium pullulans varieties: biotechnological potential, stress tolerance, and description of new species.</title>
        <authorList>
            <person name="Gostin Ar C."/>
            <person name="Ohm R.A."/>
            <person name="Kogej T."/>
            <person name="Sonjak S."/>
            <person name="Turk M."/>
            <person name="Zajc J."/>
            <person name="Zalar P."/>
            <person name="Grube M."/>
            <person name="Sun H."/>
            <person name="Han J."/>
            <person name="Sharma A."/>
            <person name="Chiniquy J."/>
            <person name="Ngan C.Y."/>
            <person name="Lipzen A."/>
            <person name="Barry K."/>
            <person name="Grigoriev I.V."/>
            <person name="Gunde-Cimerman N."/>
        </authorList>
    </citation>
    <scope>NUCLEOTIDE SEQUENCE [LARGE SCALE GENOMIC DNA]</scope>
    <source>
        <strain evidence="2 3">EXF-2481</strain>
    </source>
</reference>
<accession>A0A074XZC5</accession>
<evidence type="ECO:0000313" key="3">
    <source>
        <dbReference type="Proteomes" id="UP000030641"/>
    </source>
</evidence>
<feature type="domain" description="FAD dependent oxidoreductase" evidence="1">
    <location>
        <begin position="73"/>
        <end position="473"/>
    </location>
</feature>
<dbReference type="InterPro" id="IPR006076">
    <property type="entry name" value="FAD-dep_OxRdtase"/>
</dbReference>
<dbReference type="PANTHER" id="PTHR13847:SF213">
    <property type="entry name" value="DEPENDENT OXIDOREDUCTASE, PUTATIVE-RELATED"/>
    <property type="match status" value="1"/>
</dbReference>
<dbReference type="HOGENOM" id="CLU_022730_2_1_1"/>
<keyword evidence="3" id="KW-1185">Reference proteome</keyword>
<dbReference type="PANTHER" id="PTHR13847">
    <property type="entry name" value="SARCOSINE DEHYDROGENASE-RELATED"/>
    <property type="match status" value="1"/>
</dbReference>
<dbReference type="SUPFAM" id="SSF51905">
    <property type="entry name" value="FAD/NAD(P)-binding domain"/>
    <property type="match status" value="1"/>
</dbReference>
<protein>
    <recommendedName>
        <fullName evidence="1">FAD dependent oxidoreductase domain-containing protein</fullName>
    </recommendedName>
</protein>
<organism evidence="2 3">
    <name type="scientific">Aureobasidium subglaciale (strain EXF-2481)</name>
    <name type="common">Aureobasidium pullulans var. subglaciale</name>
    <dbReference type="NCBI Taxonomy" id="1043005"/>
    <lineage>
        <taxon>Eukaryota</taxon>
        <taxon>Fungi</taxon>
        <taxon>Dikarya</taxon>
        <taxon>Ascomycota</taxon>
        <taxon>Pezizomycotina</taxon>
        <taxon>Dothideomycetes</taxon>
        <taxon>Dothideomycetidae</taxon>
        <taxon>Dothideales</taxon>
        <taxon>Saccotheciaceae</taxon>
        <taxon>Aureobasidium</taxon>
    </lineage>
</organism>
<dbReference type="InterPro" id="IPR036188">
    <property type="entry name" value="FAD/NAD-bd_sf"/>
</dbReference>
<dbReference type="OrthoDB" id="429143at2759"/>
<dbReference type="Gene3D" id="3.50.50.60">
    <property type="entry name" value="FAD/NAD(P)-binding domain"/>
    <property type="match status" value="1"/>
</dbReference>
<gene>
    <name evidence="2" type="ORF">AUEXF2481DRAFT_527476</name>
</gene>
<dbReference type="GeneID" id="25368821"/>
<dbReference type="STRING" id="1043005.A0A074XZC5"/>
<dbReference type="Gene3D" id="3.30.9.10">
    <property type="entry name" value="D-Amino Acid Oxidase, subunit A, domain 2"/>
    <property type="match status" value="1"/>
</dbReference>
<evidence type="ECO:0000259" key="1">
    <source>
        <dbReference type="Pfam" id="PF01266"/>
    </source>
</evidence>
<evidence type="ECO:0000313" key="2">
    <source>
        <dbReference type="EMBL" id="KEQ90805.1"/>
    </source>
</evidence>
<dbReference type="Proteomes" id="UP000030641">
    <property type="component" value="Unassembled WGS sequence"/>
</dbReference>
<proteinExistence type="predicted"/>
<sequence>MGVYDLIHKSWKTLRTAINALLHLNRTFEALVARINHGPPLPNRNPIKSYWLENPPFQGLVDAQSNELPTETDVIIIGSGITGAAVARSLLQESKRKGRDINITVLEARDICSGATGRNGGHIKVSPHESFEAFEKKFGTERAVSLTKFQLRHLECLTELCRSENFVEAECRVVETVDLFVDQKAFDKACHTLGRMKTLLPEFAMHSYQQKDAREKFAVSGHVVGALSYRAGAIWPYRFVTAVWNKLLQEYAGQITIETNTPVLSVQRGQSSGRSYKVYTDRGVIVCTHVVHATNAWMGHLLPSLKSKSTGTRAHMSAQNPGYHGYQGFHGDRSWSIVYGDNDYDYMTQRPSPDGMGDIMLGGGTFRSKDNGLDQIGVWDDSQIDAFTSAHLAGILPIIFSSKTQQPNTQKSARSLQQHWSGIIALTADSLPFVGELDAGLSGRGSVTEDASEWISAGYNGQGMVYAWLCGTALGIIITGSEHEDIPASPGFPGGVLSEWFPKEMLLDRKRYDKIDILDLADEL</sequence>
<dbReference type="OMA" id="WAWLCGT"/>
<dbReference type="GO" id="GO:0005737">
    <property type="term" value="C:cytoplasm"/>
    <property type="evidence" value="ECO:0007669"/>
    <property type="project" value="TreeGrafter"/>
</dbReference>
<dbReference type="Pfam" id="PF01266">
    <property type="entry name" value="DAO"/>
    <property type="match status" value="1"/>
</dbReference>
<dbReference type="EMBL" id="KL584785">
    <property type="protein sequence ID" value="KEQ90805.1"/>
    <property type="molecule type" value="Genomic_DNA"/>
</dbReference>
<dbReference type="InParanoid" id="A0A074XZC5"/>
<dbReference type="AlphaFoldDB" id="A0A074XZC5"/>
<name>A0A074XZC5_AURSE</name>
<dbReference type="RefSeq" id="XP_013339333.1">
    <property type="nucleotide sequence ID" value="XM_013483879.1"/>
</dbReference>